<name>A0ABD3NWB5_9STRA</name>
<evidence type="ECO:0000256" key="4">
    <source>
        <dbReference type="SAM" id="MobiDB-lite"/>
    </source>
</evidence>
<evidence type="ECO:0000259" key="7">
    <source>
        <dbReference type="Pfam" id="PF07992"/>
    </source>
</evidence>
<dbReference type="Gene3D" id="3.40.30.10">
    <property type="entry name" value="Glutaredoxin"/>
    <property type="match status" value="1"/>
</dbReference>
<feature type="region of interest" description="Disordered" evidence="4">
    <location>
        <begin position="455"/>
        <end position="478"/>
    </location>
</feature>
<feature type="domain" description="FAD/NAD(P)-binding" evidence="7">
    <location>
        <begin position="115"/>
        <end position="433"/>
    </location>
</feature>
<keyword evidence="9" id="KW-1185">Reference proteome</keyword>
<evidence type="ECO:0000313" key="9">
    <source>
        <dbReference type="Proteomes" id="UP001530400"/>
    </source>
</evidence>
<dbReference type="Pfam" id="PF07992">
    <property type="entry name" value="Pyr_redox_2"/>
    <property type="match status" value="1"/>
</dbReference>
<dbReference type="InterPro" id="IPR050097">
    <property type="entry name" value="Ferredoxin-NADP_redctase_2"/>
</dbReference>
<keyword evidence="5" id="KW-0472">Membrane</keyword>
<feature type="region of interest" description="Disordered" evidence="4">
    <location>
        <begin position="1"/>
        <end position="34"/>
    </location>
</feature>
<dbReference type="InterPro" id="IPR036188">
    <property type="entry name" value="FAD/NAD-bd_sf"/>
</dbReference>
<comment type="similarity">
    <text evidence="1">Belongs to the class-II pyridine nucleotide-disulfide oxidoreductase family.</text>
</comment>
<feature type="compositionally biased region" description="Acidic residues" evidence="4">
    <location>
        <begin position="467"/>
        <end position="478"/>
    </location>
</feature>
<dbReference type="EMBL" id="JALLPJ020000921">
    <property type="protein sequence ID" value="KAL3779726.1"/>
    <property type="molecule type" value="Genomic_DNA"/>
</dbReference>
<keyword evidence="3" id="KW-0560">Oxidoreductase</keyword>
<feature type="domain" description="Glutaredoxin" evidence="6">
    <location>
        <begin position="497"/>
        <end position="560"/>
    </location>
</feature>
<protein>
    <recommendedName>
        <fullName evidence="10">Thioredoxin reductase</fullName>
    </recommendedName>
</protein>
<dbReference type="InterPro" id="IPR036249">
    <property type="entry name" value="Thioredoxin-like_sf"/>
</dbReference>
<evidence type="ECO:0000313" key="8">
    <source>
        <dbReference type="EMBL" id="KAL3779726.1"/>
    </source>
</evidence>
<dbReference type="Gene3D" id="3.50.50.60">
    <property type="entry name" value="FAD/NAD(P)-binding domain"/>
    <property type="match status" value="2"/>
</dbReference>
<dbReference type="Pfam" id="PF00462">
    <property type="entry name" value="Glutaredoxin"/>
    <property type="match status" value="1"/>
</dbReference>
<dbReference type="GO" id="GO:0097237">
    <property type="term" value="P:cellular response to toxic substance"/>
    <property type="evidence" value="ECO:0007669"/>
    <property type="project" value="UniProtKB-ARBA"/>
</dbReference>
<dbReference type="PANTHER" id="PTHR48105">
    <property type="entry name" value="THIOREDOXIN REDUCTASE 1-RELATED-RELATED"/>
    <property type="match status" value="1"/>
</dbReference>
<keyword evidence="5" id="KW-1133">Transmembrane helix</keyword>
<evidence type="ECO:0008006" key="10">
    <source>
        <dbReference type="Google" id="ProtNLM"/>
    </source>
</evidence>
<organism evidence="8 9">
    <name type="scientific">Cyclotella atomus</name>
    <dbReference type="NCBI Taxonomy" id="382360"/>
    <lineage>
        <taxon>Eukaryota</taxon>
        <taxon>Sar</taxon>
        <taxon>Stramenopiles</taxon>
        <taxon>Ochrophyta</taxon>
        <taxon>Bacillariophyta</taxon>
        <taxon>Coscinodiscophyceae</taxon>
        <taxon>Thalassiosirophycidae</taxon>
        <taxon>Stephanodiscales</taxon>
        <taxon>Stephanodiscaceae</taxon>
        <taxon>Cyclotella</taxon>
    </lineage>
</organism>
<dbReference type="CDD" id="cd03419">
    <property type="entry name" value="GRX_GRXh_1_2_like"/>
    <property type="match status" value="1"/>
</dbReference>
<evidence type="ECO:0000256" key="1">
    <source>
        <dbReference type="ARBA" id="ARBA00009333"/>
    </source>
</evidence>
<dbReference type="PROSITE" id="PS51354">
    <property type="entry name" value="GLUTAREDOXIN_2"/>
    <property type="match status" value="1"/>
</dbReference>
<keyword evidence="5" id="KW-0812">Transmembrane</keyword>
<dbReference type="GO" id="GO:0016491">
    <property type="term" value="F:oxidoreductase activity"/>
    <property type="evidence" value="ECO:0007669"/>
    <property type="project" value="UniProtKB-KW"/>
</dbReference>
<sequence length="587" mass="63299">MTTRLRRKVNRQTPVLPISSPKHSDAMPHKTANQPSASIARWPIILASMLIISCLGMELLSGKTLHPKAKDALKRASHHVERISRQMKESTPSISKRYVPRDVQYLDINTATGTFDVVVVGCGPSGLTSALFASRMGMSVLVLGSPASGSLSGTDSLDNFPSYTTALGGRGWLELTIDQAIGFGAKFAKPDILANGLNKTDSGFQLSLSHSAVVNSRTVIIASGSNPRKLNLQYEEELWGSSIHNCALCDGDAYTTRNTAGGNGKTVVVIGGGDAAVEAVSLLARIGVQTIHWIHRREDFRANAAEVERVKVLPNVQLWTSFVVTEWIVEDGPDGKKVLNGVKIVGSVDGVADPEANSSLTIPCDGAFLMIGSTPNTKWLESSGIEMDDLGLVRLQNNENVYLSIQTTIPGVFAAGEAIDGKYRQALTAASDGAKSAMDAERYLRLSATPIVPILRERGPEQRRDGADDEEDEDESQVDCDLTEKSCISKVVSDHPVVIFSKSFCSYCHRAKEAMEAEGAKPLVFELDFMGRDGRKVQEALEEMTGRRTVPNVFVGGKSIGGGSETVEYHESGMLKQMLLKANAIHT</sequence>
<feature type="compositionally biased region" description="Basic residues" evidence="4">
    <location>
        <begin position="1"/>
        <end position="10"/>
    </location>
</feature>
<gene>
    <name evidence="8" type="ORF">ACHAWO_011583</name>
</gene>
<dbReference type="InterPro" id="IPR002109">
    <property type="entry name" value="Glutaredoxin"/>
</dbReference>
<evidence type="ECO:0000256" key="2">
    <source>
        <dbReference type="ARBA" id="ARBA00022630"/>
    </source>
</evidence>
<dbReference type="PRINTS" id="PR00368">
    <property type="entry name" value="FADPNR"/>
</dbReference>
<feature type="transmembrane region" description="Helical" evidence="5">
    <location>
        <begin position="39"/>
        <end position="60"/>
    </location>
</feature>
<proteinExistence type="inferred from homology"/>
<dbReference type="AlphaFoldDB" id="A0ABD3NWB5"/>
<dbReference type="SUPFAM" id="SSF52833">
    <property type="entry name" value="Thioredoxin-like"/>
    <property type="match status" value="1"/>
</dbReference>
<accession>A0ABD3NWB5</accession>
<dbReference type="SUPFAM" id="SSF51905">
    <property type="entry name" value="FAD/NAD(P)-binding domain"/>
    <property type="match status" value="1"/>
</dbReference>
<keyword evidence="2" id="KW-0285">Flavoprotein</keyword>
<feature type="compositionally biased region" description="Basic and acidic residues" evidence="4">
    <location>
        <begin position="455"/>
        <end position="466"/>
    </location>
</feature>
<evidence type="ECO:0000259" key="6">
    <source>
        <dbReference type="Pfam" id="PF00462"/>
    </source>
</evidence>
<dbReference type="Proteomes" id="UP001530400">
    <property type="component" value="Unassembled WGS sequence"/>
</dbReference>
<evidence type="ECO:0000256" key="5">
    <source>
        <dbReference type="SAM" id="Phobius"/>
    </source>
</evidence>
<reference evidence="8 9" key="1">
    <citation type="submission" date="2024-10" db="EMBL/GenBank/DDBJ databases">
        <title>Updated reference genomes for cyclostephanoid diatoms.</title>
        <authorList>
            <person name="Roberts W.R."/>
            <person name="Alverson A.J."/>
        </authorList>
    </citation>
    <scope>NUCLEOTIDE SEQUENCE [LARGE SCALE GENOMIC DNA]</scope>
    <source>
        <strain evidence="8 9">AJA010-31</strain>
    </source>
</reference>
<evidence type="ECO:0000256" key="3">
    <source>
        <dbReference type="ARBA" id="ARBA00023002"/>
    </source>
</evidence>
<comment type="caution">
    <text evidence="8">The sequence shown here is derived from an EMBL/GenBank/DDBJ whole genome shotgun (WGS) entry which is preliminary data.</text>
</comment>
<dbReference type="InterPro" id="IPR023753">
    <property type="entry name" value="FAD/NAD-binding_dom"/>
</dbReference>
<dbReference type="PRINTS" id="PR00469">
    <property type="entry name" value="PNDRDTASEII"/>
</dbReference>